<feature type="domain" description="Retrovirus-related Pol polyprotein from transposon TNT 1-94-like beta-barrel" evidence="3">
    <location>
        <begin position="1"/>
        <end position="64"/>
    </location>
</feature>
<evidence type="ECO:0000256" key="1">
    <source>
        <dbReference type="ARBA" id="ARBA00022670"/>
    </source>
</evidence>
<feature type="domain" description="Retroviral polymerase SH3-like" evidence="4">
    <location>
        <begin position="334"/>
        <end position="395"/>
    </location>
</feature>
<dbReference type="Gramene" id="C.cajan_10325.t">
    <property type="protein sequence ID" value="C.cajan_10325.t"/>
    <property type="gene ID" value="C.cajan_10325"/>
</dbReference>
<dbReference type="InterPro" id="IPR025724">
    <property type="entry name" value="GAG-pre-integrase_dom"/>
</dbReference>
<dbReference type="InterPro" id="IPR039537">
    <property type="entry name" value="Retrotran_Ty1/copia-like"/>
</dbReference>
<dbReference type="Pfam" id="PF22936">
    <property type="entry name" value="Pol_BBD"/>
    <property type="match status" value="1"/>
</dbReference>
<dbReference type="AlphaFoldDB" id="A0A151TWF9"/>
<dbReference type="SUPFAM" id="SSF53098">
    <property type="entry name" value="Ribonuclease H-like"/>
    <property type="match status" value="1"/>
</dbReference>
<dbReference type="GO" id="GO:0003676">
    <property type="term" value="F:nucleic acid binding"/>
    <property type="evidence" value="ECO:0007669"/>
    <property type="project" value="InterPro"/>
</dbReference>
<reference evidence="5 6" key="1">
    <citation type="journal article" date="2012" name="Nat. Biotechnol.">
        <title>Draft genome sequence of pigeonpea (Cajanus cajan), an orphan legume crop of resource-poor farmers.</title>
        <authorList>
            <person name="Varshney R.K."/>
            <person name="Chen W."/>
            <person name="Li Y."/>
            <person name="Bharti A.K."/>
            <person name="Saxena R.K."/>
            <person name="Schlueter J.A."/>
            <person name="Donoghue M.T."/>
            <person name="Azam S."/>
            <person name="Fan G."/>
            <person name="Whaley A.M."/>
            <person name="Farmer A.D."/>
            <person name="Sheridan J."/>
            <person name="Iwata A."/>
            <person name="Tuteja R."/>
            <person name="Penmetsa R.V."/>
            <person name="Wu W."/>
            <person name="Upadhyaya H.D."/>
            <person name="Yang S.P."/>
            <person name="Shah T."/>
            <person name="Saxena K.B."/>
            <person name="Michael T."/>
            <person name="McCombie W.R."/>
            <person name="Yang B."/>
            <person name="Zhang G."/>
            <person name="Yang H."/>
            <person name="Wang J."/>
            <person name="Spillane C."/>
            <person name="Cook D.R."/>
            <person name="May G.D."/>
            <person name="Xu X."/>
            <person name="Jackson S.A."/>
        </authorList>
    </citation>
    <scope>NUCLEOTIDE SEQUENCE [LARGE SCALE GENOMIC DNA]</scope>
    <source>
        <strain evidence="6">cv. Asha</strain>
    </source>
</reference>
<evidence type="ECO:0000259" key="4">
    <source>
        <dbReference type="Pfam" id="PF25597"/>
    </source>
</evidence>
<dbReference type="EMBL" id="CM003605">
    <property type="protein sequence ID" value="KYP71366.1"/>
    <property type="molecule type" value="Genomic_DNA"/>
</dbReference>
<gene>
    <name evidence="5" type="ORF">KK1_010625</name>
</gene>
<dbReference type="InterPro" id="IPR036397">
    <property type="entry name" value="RNaseH_sf"/>
</dbReference>
<dbReference type="GO" id="GO:0008233">
    <property type="term" value="F:peptidase activity"/>
    <property type="evidence" value="ECO:0007669"/>
    <property type="project" value="UniProtKB-KW"/>
</dbReference>
<dbReference type="InterPro" id="IPR054722">
    <property type="entry name" value="PolX-like_BBD"/>
</dbReference>
<feature type="domain" description="GAG-pre-integrase" evidence="2">
    <location>
        <begin position="96"/>
        <end position="164"/>
    </location>
</feature>
<dbReference type="PANTHER" id="PTHR42648:SF22">
    <property type="entry name" value="REVERSE TRANSCRIPTASE TY1_COPIA-TYPE DOMAIN-CONTAINING PROTEIN"/>
    <property type="match status" value="1"/>
</dbReference>
<dbReference type="Proteomes" id="UP000075243">
    <property type="component" value="Chromosome 3"/>
</dbReference>
<proteinExistence type="predicted"/>
<accession>A0A151TWF9</accession>
<protein>
    <submittedName>
        <fullName evidence="5">Retrovirus-related Pol polyprotein from transposon TNT 1-94</fullName>
    </submittedName>
</protein>
<organism evidence="5 6">
    <name type="scientific">Cajanus cajan</name>
    <name type="common">Pigeon pea</name>
    <name type="synonym">Cajanus indicus</name>
    <dbReference type="NCBI Taxonomy" id="3821"/>
    <lineage>
        <taxon>Eukaryota</taxon>
        <taxon>Viridiplantae</taxon>
        <taxon>Streptophyta</taxon>
        <taxon>Embryophyta</taxon>
        <taxon>Tracheophyta</taxon>
        <taxon>Spermatophyta</taxon>
        <taxon>Magnoliopsida</taxon>
        <taxon>eudicotyledons</taxon>
        <taxon>Gunneridae</taxon>
        <taxon>Pentapetalae</taxon>
        <taxon>rosids</taxon>
        <taxon>fabids</taxon>
        <taxon>Fabales</taxon>
        <taxon>Fabaceae</taxon>
        <taxon>Papilionoideae</taxon>
        <taxon>50 kb inversion clade</taxon>
        <taxon>NPAAA clade</taxon>
        <taxon>indigoferoid/millettioid clade</taxon>
        <taxon>Phaseoleae</taxon>
        <taxon>Cajanus</taxon>
    </lineage>
</organism>
<name>A0A151TWF9_CAJCA</name>
<sequence>MTGSFADFTSYKKADKGVTITVADSNSSMVAGTGDLNLSGLKLKSFLYVPELKYSLISASILTKDLNCAIVFYPSHCIFQDLSSGMMIGNAKEHNGLYFVSNSPSKSDSSQTTSLSTVSVSNVFLCHNRLGHPNFNYLKHLYLDLFINKNISSFTCEHCILAKQSRTNYPSHPYQPSQPFHLIHSDIWGPSRIPNINGARWFITFIDDHTRMCWVYHLKEKSEANTTFKQFHKLVTNIFGSSIHILRTNNEHGIFHQSSCNHTPQQNGVAKRKNWHILEVARSLIFTTNVPNHFLGEAMLTATYLINRLPSKPLQFLTPLNCLLESIQPKIFGSTVFVHNSSPTRGKLDLKSHKCIFLGYSPTQKGYKCYCPKSKRFYISCDTTFLENQPFFHNDSFQGENMIEPHHWDPSISLPISLPLPETIQKESKTKSKQITSQGGELEKRTQNEFKFFQNSTLGDIMFLCKVNLQTWSQIMWKQ</sequence>
<dbReference type="PANTHER" id="PTHR42648">
    <property type="entry name" value="TRANSPOSASE, PUTATIVE-RELATED"/>
    <property type="match status" value="1"/>
</dbReference>
<dbReference type="InterPro" id="IPR057670">
    <property type="entry name" value="SH3_retrovirus"/>
</dbReference>
<evidence type="ECO:0000259" key="2">
    <source>
        <dbReference type="Pfam" id="PF13976"/>
    </source>
</evidence>
<dbReference type="Pfam" id="PF13976">
    <property type="entry name" value="gag_pre-integrs"/>
    <property type="match status" value="1"/>
</dbReference>
<dbReference type="GO" id="GO:0006508">
    <property type="term" value="P:proteolysis"/>
    <property type="evidence" value="ECO:0007669"/>
    <property type="project" value="UniProtKB-KW"/>
</dbReference>
<dbReference type="Gene3D" id="3.30.420.10">
    <property type="entry name" value="Ribonuclease H-like superfamily/Ribonuclease H"/>
    <property type="match status" value="1"/>
</dbReference>
<evidence type="ECO:0000259" key="3">
    <source>
        <dbReference type="Pfam" id="PF22936"/>
    </source>
</evidence>
<evidence type="ECO:0000313" key="6">
    <source>
        <dbReference type="Proteomes" id="UP000075243"/>
    </source>
</evidence>
<keyword evidence="1" id="KW-0645">Protease</keyword>
<evidence type="ECO:0000313" key="5">
    <source>
        <dbReference type="EMBL" id="KYP71366.1"/>
    </source>
</evidence>
<keyword evidence="6" id="KW-1185">Reference proteome</keyword>
<keyword evidence="1" id="KW-0378">Hydrolase</keyword>
<dbReference type="Pfam" id="PF25597">
    <property type="entry name" value="SH3_retrovirus"/>
    <property type="match status" value="1"/>
</dbReference>
<dbReference type="InterPro" id="IPR012337">
    <property type="entry name" value="RNaseH-like_sf"/>
</dbReference>